<organism evidence="6 7">
    <name type="scientific">Auxenochlorella protothecoides</name>
    <name type="common">Green microalga</name>
    <name type="synonym">Chlorella protothecoides</name>
    <dbReference type="NCBI Taxonomy" id="3075"/>
    <lineage>
        <taxon>Eukaryota</taxon>
        <taxon>Viridiplantae</taxon>
        <taxon>Chlorophyta</taxon>
        <taxon>core chlorophytes</taxon>
        <taxon>Trebouxiophyceae</taxon>
        <taxon>Chlorellales</taxon>
        <taxon>Chlorellaceae</taxon>
        <taxon>Auxenochlorella</taxon>
    </lineage>
</organism>
<dbReference type="Pfam" id="PF01588">
    <property type="entry name" value="tRNA_bind"/>
    <property type="match status" value="1"/>
</dbReference>
<comment type="caution">
    <text evidence="6">The sequence shown here is derived from an EMBL/GenBank/DDBJ whole genome shotgun (WGS) entry which is preliminary data.</text>
</comment>
<evidence type="ECO:0000256" key="1">
    <source>
        <dbReference type="ARBA" id="ARBA00022555"/>
    </source>
</evidence>
<keyword evidence="4" id="KW-1133">Transmembrane helix</keyword>
<keyword evidence="1 3" id="KW-0820">tRNA-binding</keyword>
<dbReference type="EMBL" id="QOKY01000199">
    <property type="protein sequence ID" value="RMZ53286.1"/>
    <property type="molecule type" value="Genomic_DNA"/>
</dbReference>
<feature type="transmembrane region" description="Helical" evidence="4">
    <location>
        <begin position="129"/>
        <end position="148"/>
    </location>
</feature>
<evidence type="ECO:0000259" key="5">
    <source>
        <dbReference type="PROSITE" id="PS50886"/>
    </source>
</evidence>
<dbReference type="FunFam" id="2.40.50.140:FF:000225">
    <property type="entry name" value="tyrosine--tRNA ligase, cytoplasmic"/>
    <property type="match status" value="1"/>
</dbReference>
<dbReference type="PROSITE" id="PS50886">
    <property type="entry name" value="TRBD"/>
    <property type="match status" value="1"/>
</dbReference>
<dbReference type="SUPFAM" id="SSF50249">
    <property type="entry name" value="Nucleic acid-binding proteins"/>
    <property type="match status" value="1"/>
</dbReference>
<dbReference type="InterPro" id="IPR012340">
    <property type="entry name" value="NA-bd_OB-fold"/>
</dbReference>
<keyword evidence="4" id="KW-0812">Transmembrane</keyword>
<evidence type="ECO:0000313" key="7">
    <source>
        <dbReference type="Proteomes" id="UP000279271"/>
    </source>
</evidence>
<dbReference type="Gene3D" id="2.40.50.140">
    <property type="entry name" value="Nucleic acid-binding proteins"/>
    <property type="match status" value="1"/>
</dbReference>
<sequence length="166" mass="18214">MDIRIGKILECSVHPDAESLYVESIDLGEEGGPRTIVSGLVKFVPREELEGRQVVVLANLKPRNMRGIKSAGMLLCASNSEHTEVEPLLPPEGAQVGERVWFGDASEQAEAAQPNQVQKKKLWEAVQPFLWPFAAGFAVTGGIMFYIASLQTDAAIKESKFVNPRH</sequence>
<evidence type="ECO:0000256" key="2">
    <source>
        <dbReference type="ARBA" id="ARBA00022884"/>
    </source>
</evidence>
<dbReference type="GO" id="GO:0000049">
    <property type="term" value="F:tRNA binding"/>
    <property type="evidence" value="ECO:0007669"/>
    <property type="project" value="UniProtKB-UniRule"/>
</dbReference>
<dbReference type="AlphaFoldDB" id="A0A3M7KVY0"/>
<evidence type="ECO:0000256" key="4">
    <source>
        <dbReference type="SAM" id="Phobius"/>
    </source>
</evidence>
<dbReference type="PANTHER" id="PTHR11586:SF47">
    <property type="entry name" value="NUCLEIC ACID-BINDING, OB-FOLD-LIKE PROTEIN"/>
    <property type="match status" value="1"/>
</dbReference>
<proteinExistence type="predicted"/>
<gene>
    <name evidence="6" type="ORF">APUTEX25_005275</name>
</gene>
<keyword evidence="2 3" id="KW-0694">RNA-binding</keyword>
<dbReference type="CDD" id="cd02799">
    <property type="entry name" value="tRNA_bind_EMAP-II_like"/>
    <property type="match status" value="1"/>
</dbReference>
<dbReference type="InterPro" id="IPR002547">
    <property type="entry name" value="tRNA-bd_dom"/>
</dbReference>
<evidence type="ECO:0000313" key="6">
    <source>
        <dbReference type="EMBL" id="RMZ53286.1"/>
    </source>
</evidence>
<reference evidence="7" key="1">
    <citation type="journal article" date="2018" name="Algal Res.">
        <title>Characterization of plant carbon substrate utilization by Auxenochlorella protothecoides.</title>
        <authorList>
            <person name="Vogler B.W."/>
            <person name="Starkenburg S.R."/>
            <person name="Sudasinghe N."/>
            <person name="Schambach J.Y."/>
            <person name="Rollin J.A."/>
            <person name="Pattathil S."/>
            <person name="Barry A.N."/>
        </authorList>
    </citation>
    <scope>NUCLEOTIDE SEQUENCE [LARGE SCALE GENOMIC DNA]</scope>
    <source>
        <strain evidence="7">UTEX 25</strain>
    </source>
</reference>
<protein>
    <recommendedName>
        <fullName evidence="5">tRNA-binding domain-containing protein</fullName>
    </recommendedName>
</protein>
<accession>A0A3M7KVY0</accession>
<keyword evidence="4" id="KW-0472">Membrane</keyword>
<dbReference type="PANTHER" id="PTHR11586">
    <property type="entry name" value="TRNA-AMINOACYLATION COFACTOR ARC1 FAMILY MEMBER"/>
    <property type="match status" value="1"/>
</dbReference>
<feature type="domain" description="TRNA-binding" evidence="5">
    <location>
        <begin position="1"/>
        <end position="101"/>
    </location>
</feature>
<evidence type="ECO:0000256" key="3">
    <source>
        <dbReference type="PROSITE-ProRule" id="PRU00209"/>
    </source>
</evidence>
<name>A0A3M7KVY0_AUXPR</name>
<dbReference type="Proteomes" id="UP000279271">
    <property type="component" value="Unassembled WGS sequence"/>
</dbReference>
<dbReference type="InterPro" id="IPR051270">
    <property type="entry name" value="Tyrosine-tRNA_ligase_regulator"/>
</dbReference>